<proteinExistence type="predicted"/>
<evidence type="ECO:0000313" key="3">
    <source>
        <dbReference type="Proteomes" id="UP000825051"/>
    </source>
</evidence>
<dbReference type="AlphaFoldDB" id="A0A8F9XMI6"/>
<gene>
    <name evidence="2" type="ORF">K0B96_05520</name>
</gene>
<dbReference type="SUPFAM" id="SSF48537">
    <property type="entry name" value="Phospholipase C/P1 nuclease"/>
    <property type="match status" value="1"/>
</dbReference>
<feature type="region of interest" description="Disordered" evidence="1">
    <location>
        <begin position="336"/>
        <end position="372"/>
    </location>
</feature>
<dbReference type="InterPro" id="IPR008947">
    <property type="entry name" value="PLipase_C/P1_nuclease_dom_sf"/>
</dbReference>
<reference evidence="2" key="1">
    <citation type="submission" date="2021-08" db="EMBL/GenBank/DDBJ databases">
        <title>Genome of a novel bacterium of the phylum Verrucomicrobia, Oleiharenicola sp. KSB-15.</title>
        <authorList>
            <person name="Chung J.-H."/>
            <person name="Ahn J.-H."/>
            <person name="Yoon Y."/>
            <person name="Kim D.-Y."/>
            <person name="An S.-H."/>
            <person name="Park I."/>
            <person name="Yeon J."/>
        </authorList>
    </citation>
    <scope>NUCLEOTIDE SEQUENCE</scope>
    <source>
        <strain evidence="2">KSB-15</strain>
    </source>
</reference>
<dbReference type="RefSeq" id="WP_220164751.1">
    <property type="nucleotide sequence ID" value="NZ_CP080507.1"/>
</dbReference>
<dbReference type="KEGG" id="ole:K0B96_05520"/>
<dbReference type="GO" id="GO:0016788">
    <property type="term" value="F:hydrolase activity, acting on ester bonds"/>
    <property type="evidence" value="ECO:0007669"/>
    <property type="project" value="InterPro"/>
</dbReference>
<organism evidence="2 3">
    <name type="scientific">Horticoccus luteus</name>
    <dbReference type="NCBI Taxonomy" id="2862869"/>
    <lineage>
        <taxon>Bacteria</taxon>
        <taxon>Pseudomonadati</taxon>
        <taxon>Verrucomicrobiota</taxon>
        <taxon>Opitutia</taxon>
        <taxon>Opitutales</taxon>
        <taxon>Opitutaceae</taxon>
        <taxon>Horticoccus</taxon>
    </lineage>
</organism>
<evidence type="ECO:0000313" key="2">
    <source>
        <dbReference type="EMBL" id="QYM80079.1"/>
    </source>
</evidence>
<protein>
    <recommendedName>
        <fullName evidence="4">S1/P1 Nuclease</fullName>
    </recommendedName>
</protein>
<sequence length="372" mass="41003">MTSRMFRWIGVIAAGLGLAGALRAWDYEGHRIVEQLALTALPKDFPAFVQEPANAARIAFLAGEPDRWRNVADLPLHHVNGMNHYLDLEQVPEAGLDIATLPCMRYDFALAFAAGRAAHPENFPPIDPEKNTDHSREWPGFAPWTIAEYYGELKSVFSYLKVMEELGTPEEVANAKANAVYVMGVMGHYVGDLAQPLHTTIHHNGWVGDNPQGYSRWPGIHSWIDGGFIAKAKVNTAEIAPRVQTVEPVAMAAREDGRDPMFVAVMDFLVAQNKLVEPLYQLEKEGKLGHGTQPITPEARAFIEGQLLKGGEMLGAVWLTAWREAVPDEYLRGQLLKRKDKPTVGTPRRGKRRPRGAASAPAPAEVPTQPGV</sequence>
<dbReference type="Proteomes" id="UP000825051">
    <property type="component" value="Chromosome"/>
</dbReference>
<name>A0A8F9XMI6_9BACT</name>
<accession>A0A8F9XMI6</accession>
<dbReference type="EMBL" id="CP080507">
    <property type="protein sequence ID" value="QYM80079.1"/>
    <property type="molecule type" value="Genomic_DNA"/>
</dbReference>
<evidence type="ECO:0000256" key="1">
    <source>
        <dbReference type="SAM" id="MobiDB-lite"/>
    </source>
</evidence>
<evidence type="ECO:0008006" key="4">
    <source>
        <dbReference type="Google" id="ProtNLM"/>
    </source>
</evidence>
<dbReference type="Gene3D" id="1.10.575.10">
    <property type="entry name" value="P1 Nuclease"/>
    <property type="match status" value="1"/>
</dbReference>
<keyword evidence="3" id="KW-1185">Reference proteome</keyword>